<dbReference type="Proteomes" id="UP000823935">
    <property type="component" value="Unassembled WGS sequence"/>
</dbReference>
<evidence type="ECO:0000256" key="1">
    <source>
        <dbReference type="ARBA" id="ARBA00000223"/>
    </source>
</evidence>
<gene>
    <name evidence="4" type="ORF">IAB44_01435</name>
</gene>
<protein>
    <recommendedName>
        <fullName evidence="2">D-ribose pyranase</fullName>
        <ecNumber evidence="2">5.4.99.62</ecNumber>
    </recommendedName>
</protein>
<dbReference type="GO" id="GO:0005996">
    <property type="term" value="P:monosaccharide metabolic process"/>
    <property type="evidence" value="ECO:0007669"/>
    <property type="project" value="InterPro"/>
</dbReference>
<sequence>MITTKCVNAKIIGALAKCGHGDKVLIGSGNFPLDTQSNPEAEKVYVNLSGGVPTATQVLEAVLGMVHAEAAAVICPPQIKETPEVFADFRRCLGDVELTRCGRDEFYELCRESGVRLAIESADLRPFSNILLTVGVVREA</sequence>
<dbReference type="InterPro" id="IPR007721">
    <property type="entry name" value="RbsD_FucU"/>
</dbReference>
<evidence type="ECO:0000313" key="5">
    <source>
        <dbReference type="Proteomes" id="UP000823935"/>
    </source>
</evidence>
<dbReference type="GO" id="GO:0048029">
    <property type="term" value="F:monosaccharide binding"/>
    <property type="evidence" value="ECO:0007669"/>
    <property type="project" value="InterPro"/>
</dbReference>
<accession>A0A9D1EQ49</accession>
<dbReference type="InterPro" id="IPR023750">
    <property type="entry name" value="RbsD-like_sf"/>
</dbReference>
<reference evidence="4" key="1">
    <citation type="submission" date="2020-10" db="EMBL/GenBank/DDBJ databases">
        <authorList>
            <person name="Gilroy R."/>
        </authorList>
    </citation>
    <scope>NUCLEOTIDE SEQUENCE</scope>
    <source>
        <strain evidence="4">CHK190-19873</strain>
    </source>
</reference>
<proteinExistence type="predicted"/>
<evidence type="ECO:0000256" key="2">
    <source>
        <dbReference type="ARBA" id="ARBA00012862"/>
    </source>
</evidence>
<dbReference type="AlphaFoldDB" id="A0A9D1EQ49"/>
<dbReference type="EC" id="5.4.99.62" evidence="2"/>
<comment type="catalytic activity">
    <reaction evidence="1">
        <text>beta-D-ribopyranose = beta-D-ribofuranose</text>
        <dbReference type="Rhea" id="RHEA:25432"/>
        <dbReference type="ChEBI" id="CHEBI:27476"/>
        <dbReference type="ChEBI" id="CHEBI:47002"/>
        <dbReference type="EC" id="5.4.99.62"/>
    </reaction>
</comment>
<dbReference type="GO" id="GO:0062193">
    <property type="term" value="F:D-ribose pyranase activity"/>
    <property type="evidence" value="ECO:0007669"/>
    <property type="project" value="UniProtKB-EC"/>
</dbReference>
<dbReference type="EMBL" id="DVIQ01000007">
    <property type="protein sequence ID" value="HIS30205.1"/>
    <property type="molecule type" value="Genomic_DNA"/>
</dbReference>
<dbReference type="Pfam" id="PF05025">
    <property type="entry name" value="RbsD_FucU"/>
    <property type="match status" value="1"/>
</dbReference>
<dbReference type="SUPFAM" id="SSF102546">
    <property type="entry name" value="RbsD-like"/>
    <property type="match status" value="1"/>
</dbReference>
<evidence type="ECO:0000313" key="4">
    <source>
        <dbReference type="EMBL" id="HIS30205.1"/>
    </source>
</evidence>
<reference evidence="4" key="2">
    <citation type="journal article" date="2021" name="PeerJ">
        <title>Extensive microbial diversity within the chicken gut microbiome revealed by metagenomics and culture.</title>
        <authorList>
            <person name="Gilroy R."/>
            <person name="Ravi A."/>
            <person name="Getino M."/>
            <person name="Pursley I."/>
            <person name="Horton D.L."/>
            <person name="Alikhan N.F."/>
            <person name="Baker D."/>
            <person name="Gharbi K."/>
            <person name="Hall N."/>
            <person name="Watson M."/>
            <person name="Adriaenssens E.M."/>
            <person name="Foster-Nyarko E."/>
            <person name="Jarju S."/>
            <person name="Secka A."/>
            <person name="Antonio M."/>
            <person name="Oren A."/>
            <person name="Chaudhuri R.R."/>
            <person name="La Ragione R."/>
            <person name="Hildebrand F."/>
            <person name="Pallen M.J."/>
        </authorList>
    </citation>
    <scope>NUCLEOTIDE SEQUENCE</scope>
    <source>
        <strain evidence="4">CHK190-19873</strain>
    </source>
</reference>
<name>A0A9D1EQ49_9FIRM</name>
<organism evidence="4 5">
    <name type="scientific">Candidatus Limivivens intestinipullorum</name>
    <dbReference type="NCBI Taxonomy" id="2840858"/>
    <lineage>
        <taxon>Bacteria</taxon>
        <taxon>Bacillati</taxon>
        <taxon>Bacillota</taxon>
        <taxon>Clostridia</taxon>
        <taxon>Lachnospirales</taxon>
        <taxon>Lachnospiraceae</taxon>
        <taxon>Lachnospiraceae incertae sedis</taxon>
        <taxon>Candidatus Limivivens</taxon>
    </lineage>
</organism>
<keyword evidence="3" id="KW-0413">Isomerase</keyword>
<dbReference type="Gene3D" id="3.40.1650.10">
    <property type="entry name" value="RbsD-like domain"/>
    <property type="match status" value="1"/>
</dbReference>
<comment type="caution">
    <text evidence="4">The sequence shown here is derived from an EMBL/GenBank/DDBJ whole genome shotgun (WGS) entry which is preliminary data.</text>
</comment>
<evidence type="ECO:0000256" key="3">
    <source>
        <dbReference type="ARBA" id="ARBA00023235"/>
    </source>
</evidence>